<dbReference type="KEGG" id="ppho:CTZ24_09840"/>
<protein>
    <recommendedName>
        <fullName evidence="3">Nucleotidyl transferase AbiEii/AbiGii toxin family protein</fullName>
    </recommendedName>
</protein>
<dbReference type="AlphaFoldDB" id="A0AAP9H4R1"/>
<dbReference type="EMBL" id="CP024636">
    <property type="protein sequence ID" value="QGR06695.1"/>
    <property type="molecule type" value="Genomic_DNA"/>
</dbReference>
<dbReference type="InterPro" id="IPR014942">
    <property type="entry name" value="AbiEii"/>
</dbReference>
<reference evidence="2" key="1">
    <citation type="submission" date="2017-11" db="EMBL/GenBank/DDBJ databases">
        <title>Genome sequence of Pantoea sp. MSR2.</title>
        <authorList>
            <person name="Nascimento F.X."/>
        </authorList>
    </citation>
    <scope>NUCLEOTIDE SEQUENCE [LARGE SCALE GENOMIC DNA]</scope>
    <source>
        <strain evidence="2">MSR2</strain>
    </source>
</reference>
<sequence length="122" mass="13561">MGNLGVHNLSQSSFHGQLIFKGGTSLSKAWKLINRFSEDVDLAAHVRGMSGNQIKQFIREAEATLVEGLSYTPDHPAESKHGSFRKTWHSYPRWVAGDFGQAMPLEINAFTTPEPFIARCNS</sequence>
<gene>
    <name evidence="1" type="ORF">CTZ24_09840</name>
</gene>
<dbReference type="Proteomes" id="UP000424872">
    <property type="component" value="Chromosome"/>
</dbReference>
<evidence type="ECO:0008006" key="3">
    <source>
        <dbReference type="Google" id="ProtNLM"/>
    </source>
</evidence>
<dbReference type="Pfam" id="PF08843">
    <property type="entry name" value="AbiEii"/>
    <property type="match status" value="1"/>
</dbReference>
<organism evidence="1 2">
    <name type="scientific">Pantoea phytobeneficialis</name>
    <dbReference type="NCBI Taxonomy" id="2052056"/>
    <lineage>
        <taxon>Bacteria</taxon>
        <taxon>Pseudomonadati</taxon>
        <taxon>Pseudomonadota</taxon>
        <taxon>Gammaproteobacteria</taxon>
        <taxon>Enterobacterales</taxon>
        <taxon>Erwiniaceae</taxon>
        <taxon>Pantoea</taxon>
    </lineage>
</organism>
<evidence type="ECO:0000313" key="1">
    <source>
        <dbReference type="EMBL" id="QGR06695.1"/>
    </source>
</evidence>
<dbReference type="Gene3D" id="3.10.450.620">
    <property type="entry name" value="JHP933, nucleotidyltransferase-like core domain"/>
    <property type="match status" value="1"/>
</dbReference>
<accession>A0AAP9H4R1</accession>
<evidence type="ECO:0000313" key="2">
    <source>
        <dbReference type="Proteomes" id="UP000424872"/>
    </source>
</evidence>
<name>A0AAP9H4R1_9GAMM</name>
<proteinExistence type="predicted"/>